<reference evidence="1" key="2">
    <citation type="submission" date="2022-06" db="UniProtKB">
        <authorList>
            <consortium name="EnsemblMetazoa"/>
        </authorList>
    </citation>
    <scope>IDENTIFICATION</scope>
    <source>
        <strain evidence="1">DF5081</strain>
    </source>
</reference>
<protein>
    <submittedName>
        <fullName evidence="1">Uncharacterized protein</fullName>
    </submittedName>
</protein>
<name>A0A8R1IV54_CAEJA</name>
<organism evidence="1 2">
    <name type="scientific">Caenorhabditis japonica</name>
    <dbReference type="NCBI Taxonomy" id="281687"/>
    <lineage>
        <taxon>Eukaryota</taxon>
        <taxon>Metazoa</taxon>
        <taxon>Ecdysozoa</taxon>
        <taxon>Nematoda</taxon>
        <taxon>Chromadorea</taxon>
        <taxon>Rhabditida</taxon>
        <taxon>Rhabditina</taxon>
        <taxon>Rhabditomorpha</taxon>
        <taxon>Rhabditoidea</taxon>
        <taxon>Rhabditidae</taxon>
        <taxon>Peloderinae</taxon>
        <taxon>Caenorhabditis</taxon>
    </lineage>
</organism>
<sequence>MARYGSVFKLLHANPDFIDVIFGKTADSDLILFVLYSLNKHRRWEILDKIWAHIVPHFANIVPGAKIKNCYERKNDKFTEKHFRGIGRFYGDDTKKEKGESTQLKIVTYNVVRAPRNYKKYFANDYRKWKRRKDSTYHRKGEFYPETILEDWKEYYENPTLYSENNKQISTISEKTKRPEKFYNFSNHMVSSNRRKNKNKMDLFLFDLSFISTHK</sequence>
<dbReference type="Proteomes" id="UP000005237">
    <property type="component" value="Unassembled WGS sequence"/>
</dbReference>
<accession>A0A8R1IV54</accession>
<proteinExistence type="predicted"/>
<dbReference type="AlphaFoldDB" id="A0A8R1IV54"/>
<dbReference type="EnsemblMetazoa" id="CJA40471a.1">
    <property type="protein sequence ID" value="CJA40471a.1"/>
    <property type="gene ID" value="WBGene00216319"/>
</dbReference>
<evidence type="ECO:0000313" key="2">
    <source>
        <dbReference type="Proteomes" id="UP000005237"/>
    </source>
</evidence>
<reference evidence="2" key="1">
    <citation type="submission" date="2010-08" db="EMBL/GenBank/DDBJ databases">
        <authorList>
            <consortium name="Caenorhabditis japonica Sequencing Consortium"/>
            <person name="Wilson R.K."/>
        </authorList>
    </citation>
    <scope>NUCLEOTIDE SEQUENCE [LARGE SCALE GENOMIC DNA]</scope>
    <source>
        <strain evidence="2">DF5081</strain>
    </source>
</reference>
<evidence type="ECO:0000313" key="1">
    <source>
        <dbReference type="EnsemblMetazoa" id="CJA40471a.1"/>
    </source>
</evidence>
<keyword evidence="2" id="KW-1185">Reference proteome</keyword>